<evidence type="ECO:0000256" key="1">
    <source>
        <dbReference type="SAM" id="Phobius"/>
    </source>
</evidence>
<keyword evidence="1" id="KW-0472">Membrane</keyword>
<feature type="transmembrane region" description="Helical" evidence="1">
    <location>
        <begin position="95"/>
        <end position="111"/>
    </location>
</feature>
<accession>A0A2W3ZLL7</accession>
<proteinExistence type="predicted"/>
<keyword evidence="1" id="KW-1133">Transmembrane helix</keyword>
<dbReference type="PANTHER" id="PTHR37314">
    <property type="entry name" value="SLR0142 PROTEIN"/>
    <property type="match status" value="1"/>
</dbReference>
<keyword evidence="1" id="KW-0812">Transmembrane</keyword>
<dbReference type="Proteomes" id="UP000249828">
    <property type="component" value="Unassembled WGS sequence"/>
</dbReference>
<evidence type="ECO:0000313" key="2">
    <source>
        <dbReference type="EMBL" id="PZL78300.1"/>
    </source>
</evidence>
<dbReference type="PANTHER" id="PTHR37314:SF4">
    <property type="entry name" value="UPF0700 TRANSMEMBRANE PROTEIN YOAK"/>
    <property type="match status" value="1"/>
</dbReference>
<keyword evidence="3" id="KW-1185">Reference proteome</keyword>
<dbReference type="EMBL" id="PIEU01000001">
    <property type="protein sequence ID" value="PZL78300.1"/>
    <property type="molecule type" value="Genomic_DNA"/>
</dbReference>
<feature type="transmembrane region" description="Helical" evidence="1">
    <location>
        <begin position="205"/>
        <end position="223"/>
    </location>
</feature>
<name>A0A2W3ZLL7_9ENTE</name>
<reference evidence="2 3" key="1">
    <citation type="submission" date="2017-11" db="EMBL/GenBank/DDBJ databases">
        <title>Draft genome sequence of Enterococcus plantarum TRW2 strain isolated from lettuce.</title>
        <authorList>
            <person name="Kim E.B."/>
            <person name="Marco M.L."/>
            <person name="Williams T.R."/>
            <person name="You I.H."/>
        </authorList>
    </citation>
    <scope>NUCLEOTIDE SEQUENCE [LARGE SCALE GENOMIC DNA]</scope>
    <source>
        <strain evidence="2 3">TRW2</strain>
    </source>
</reference>
<dbReference type="RefSeq" id="WP_111246832.1">
    <property type="nucleotide sequence ID" value="NZ_PIEU01000001.1"/>
</dbReference>
<gene>
    <name evidence="2" type="ORF">CI088_00600</name>
</gene>
<dbReference type="STRING" id="1077675.BCR22_09950"/>
<feature type="transmembrane region" description="Helical" evidence="1">
    <location>
        <begin position="21"/>
        <end position="43"/>
    </location>
</feature>
<feature type="transmembrane region" description="Helical" evidence="1">
    <location>
        <begin position="63"/>
        <end position="83"/>
    </location>
</feature>
<evidence type="ECO:0000313" key="3">
    <source>
        <dbReference type="Proteomes" id="UP000249828"/>
    </source>
</evidence>
<dbReference type="Pfam" id="PF06912">
    <property type="entry name" value="DUF1275"/>
    <property type="match status" value="1"/>
</dbReference>
<comment type="caution">
    <text evidence="2">The sequence shown here is derived from an EMBL/GenBank/DDBJ whole genome shotgun (WGS) entry which is preliminary data.</text>
</comment>
<organism evidence="2 3">
    <name type="scientific">Enterococcus plantarum</name>
    <dbReference type="NCBI Taxonomy" id="1077675"/>
    <lineage>
        <taxon>Bacteria</taxon>
        <taxon>Bacillati</taxon>
        <taxon>Bacillota</taxon>
        <taxon>Bacilli</taxon>
        <taxon>Lactobacillales</taxon>
        <taxon>Enterococcaceae</taxon>
        <taxon>Enterococcus</taxon>
    </lineage>
</organism>
<feature type="transmembrane region" description="Helical" evidence="1">
    <location>
        <begin position="117"/>
        <end position="136"/>
    </location>
</feature>
<protein>
    <submittedName>
        <fullName evidence="2">DUF1275 domain-containing protein</fullName>
    </submittedName>
</protein>
<feature type="transmembrane region" description="Helical" evidence="1">
    <location>
        <begin position="178"/>
        <end position="199"/>
    </location>
</feature>
<dbReference type="InterPro" id="IPR010699">
    <property type="entry name" value="DUF1275"/>
</dbReference>
<sequence>MFKFKRNIPLITNDSRLFASLMAFSGGAIDVYSHIYFHGLVATQTGNVVLLASNVSQKEWYQAMPKILSILTFTIGFLMCIWIKHSNSNSYWRSYTMLPVILTSSLVPFFSEQFDLIKIGFLAFGSGLIMLTFTGSKIEDNPYTIMMTSGNYRKMLNQWYLHFKSKDKSYKIKRSAQNYTIVVSAFLIGAFLLAFTNVFIGKYSIFLATFTFLFSFFIEILHAKKTSKTN</sequence>
<dbReference type="AlphaFoldDB" id="A0A2W3ZLL7"/>